<feature type="region of interest" description="Disordered" evidence="1">
    <location>
        <begin position="1315"/>
        <end position="1366"/>
    </location>
</feature>
<feature type="compositionally biased region" description="Basic and acidic residues" evidence="1">
    <location>
        <begin position="954"/>
        <end position="964"/>
    </location>
</feature>
<feature type="compositionally biased region" description="Low complexity" evidence="1">
    <location>
        <begin position="333"/>
        <end position="349"/>
    </location>
</feature>
<feature type="region of interest" description="Disordered" evidence="1">
    <location>
        <begin position="1028"/>
        <end position="1061"/>
    </location>
</feature>
<comment type="caution">
    <text evidence="2">The sequence shown here is derived from an EMBL/GenBank/DDBJ whole genome shotgun (WGS) entry which is preliminary data.</text>
</comment>
<organism evidence="2 3">
    <name type="scientific">Psilocybe cyanescens</name>
    <dbReference type="NCBI Taxonomy" id="93625"/>
    <lineage>
        <taxon>Eukaryota</taxon>
        <taxon>Fungi</taxon>
        <taxon>Dikarya</taxon>
        <taxon>Basidiomycota</taxon>
        <taxon>Agaricomycotina</taxon>
        <taxon>Agaricomycetes</taxon>
        <taxon>Agaricomycetidae</taxon>
        <taxon>Agaricales</taxon>
        <taxon>Agaricineae</taxon>
        <taxon>Strophariaceae</taxon>
        <taxon>Psilocybe</taxon>
    </lineage>
</organism>
<feature type="region of interest" description="Disordered" evidence="1">
    <location>
        <begin position="185"/>
        <end position="208"/>
    </location>
</feature>
<name>A0A409WYC5_PSICY</name>
<evidence type="ECO:0000313" key="2">
    <source>
        <dbReference type="EMBL" id="PPQ83515.1"/>
    </source>
</evidence>
<feature type="region of interest" description="Disordered" evidence="1">
    <location>
        <begin position="329"/>
        <end position="349"/>
    </location>
</feature>
<feature type="region of interest" description="Disordered" evidence="1">
    <location>
        <begin position="747"/>
        <end position="772"/>
    </location>
</feature>
<proteinExistence type="predicted"/>
<dbReference type="EMBL" id="NHYD01003013">
    <property type="protein sequence ID" value="PPQ83515.1"/>
    <property type="molecule type" value="Genomic_DNA"/>
</dbReference>
<evidence type="ECO:0000256" key="1">
    <source>
        <dbReference type="SAM" id="MobiDB-lite"/>
    </source>
</evidence>
<feature type="region of interest" description="Disordered" evidence="1">
    <location>
        <begin position="936"/>
        <end position="1001"/>
    </location>
</feature>
<feature type="compositionally biased region" description="Polar residues" evidence="1">
    <location>
        <begin position="1315"/>
        <end position="1335"/>
    </location>
</feature>
<reference evidence="2 3" key="1">
    <citation type="journal article" date="2018" name="Evol. Lett.">
        <title>Horizontal gene cluster transfer increased hallucinogenic mushroom diversity.</title>
        <authorList>
            <person name="Reynolds H.T."/>
            <person name="Vijayakumar V."/>
            <person name="Gluck-Thaler E."/>
            <person name="Korotkin H.B."/>
            <person name="Matheny P.B."/>
            <person name="Slot J.C."/>
        </authorList>
    </citation>
    <scope>NUCLEOTIDE SEQUENCE [LARGE SCALE GENOMIC DNA]</scope>
    <source>
        <strain evidence="2 3">2631</strain>
    </source>
</reference>
<dbReference type="OrthoDB" id="3060630at2759"/>
<dbReference type="InParanoid" id="A0A409WYC5"/>
<evidence type="ECO:0000313" key="3">
    <source>
        <dbReference type="Proteomes" id="UP000283269"/>
    </source>
</evidence>
<sequence length="1572" mass="171354">MSRPSQYFYYPDIPHSTSAEQLVVSDVPEDYVFLPTLSAQERAHQVYIHGGYNDSNDLDNLVFGPMFPRKRRREELESDVPVHHQPACKKARAIVNFDINDVMERGLARSLMDTGAHEEAPHLAHQQRQEGCFVEEEILEQSGNESDASVEVVEKKNWKGKAREVPQHLEEAVVPGETNYVKEEKGSKKKLKGKRKMKEMSRKSTPAQKNCLKEDLNIIGSLDEFTGPKDGWVAHAFHSGFWEAPRTPTEDDVSTTAIEGPLVRGSEENFFSTKKLNGNRTRRILDESTPKLALTFGNPRDVEPSVARSCIGTPLRFLVPHPPTLFPPSEKQAFSGSTNSFSSSSSSSASANYFDRLSRASMASAYMTDITPPITPTNSNFDVELKEGSVASSGPFPDERSLQEHLAAEHFSNSHLRPIAALEDDGGYRSDSEEDSGAFDAVANFRSRLLKSKESTNSRRALRIIESRSDPDADFDGRDDDHVEVPLAETNVTSQIETAEEEFALPDDWENIFDRGMDAIWQEFKESVYGFNPEEPQPKNLLITTANKSKSEVRSHEFPIFDLDSDVGHQLGQDNIPRGMVFERLPPTPKLPAKPIIRPVDPDWDVSSLCLDTPSVESSSSISMSIISPVRAQHATDVIPSSPAICNESSFSLCDSPSFESSASISMSLLSPVQNDTNVIMSSPAIFNESFAHGHIPLMSPPAAVSRSMFAARRERRSFPVALTGENLDIAAIMRLEIAASNYGIHHHHHHRYEPHPVPGLPGPHTQPQHHIPSSNFVSYPSFYDHSFDDTMPESMSHRQFMVIASSFAQESTPAQQQEHDHDHGLDLKYDLFSRPGDFLQVREVPKSPLPSNPSQPLVGLGLGALTEGALRSSASISRLEDEPDAVERDAQMPAVYVSHDEHSSPRVDVTASQCTAEIEPSGVLSRLQSVQSHISMSIRARRDHRKGITGPHVDNDVHHHPASDHGQPSSPVDKAYMADDESEIEPSGVLSNSQPVSRDRTDLRSLANHGLMEPSVYSSHSSITNVLEGGEDPGETHGILRGSQPSAERPLADTASSSRRNFFRSSKRISRLFRSSPVLATTVLVPESISQADVPRSSLTHTSDLTPTTVDTDTVGAPSVISTIVAPHHPSDSMHATSDSATRLFASDIAPQDTSSDLLLTAPQTSGHGPEHPTFLSRISPLYHLAQSLRSDEYLARSRANLALPAFSSSYALQDLNISHLGLSSFVLTPGNDPRSPCSPSVEYFYPESYILGCQEVLPPSDNISPDSVAQIPPSSSTSRVSALLPSSSGLLRESGSMEGLGIGLPSELLVASQSTMSTAEESQNLAQLASAPSPNAEDFGSSTSSGDNGIPFPQSAGSPTTPRLFFKVPKFAKRRLYDIPEQPTPSPTLSAHRLRFRAPAPHAQQQPRQPSRSAKWTGLSVLKRLCSSTRLSWVPFSANRKEPSSLQSAPASGAGDGDGSNEGRHIGPMSPVDDNDNGHSCPPAPRDDAPILPAAKSAGILRRCFNKITRSTVSASFLSSSPPPLPTFTASGLSPGIIEHHDIAQPSSGVFKSMGEEGMAPLSRKFQVLF</sequence>
<gene>
    <name evidence="2" type="ORF">CVT25_007005</name>
</gene>
<feature type="region of interest" description="Disordered" evidence="1">
    <location>
        <begin position="1263"/>
        <end position="1282"/>
    </location>
</feature>
<feature type="compositionally biased region" description="Basic residues" evidence="1">
    <location>
        <begin position="187"/>
        <end position="197"/>
    </location>
</feature>
<feature type="region of interest" description="Disordered" evidence="1">
    <location>
        <begin position="1441"/>
        <end position="1493"/>
    </location>
</feature>
<dbReference type="Proteomes" id="UP000283269">
    <property type="component" value="Unassembled WGS sequence"/>
</dbReference>
<keyword evidence="3" id="KW-1185">Reference proteome</keyword>
<accession>A0A409WYC5</accession>
<protein>
    <submittedName>
        <fullName evidence="2">Uncharacterized protein</fullName>
    </submittedName>
</protein>